<evidence type="ECO:0000256" key="1">
    <source>
        <dbReference type="ARBA" id="ARBA00009075"/>
    </source>
</evidence>
<dbReference type="Pfam" id="PF03573">
    <property type="entry name" value="OprD"/>
    <property type="match status" value="1"/>
</dbReference>
<evidence type="ECO:0000313" key="5">
    <source>
        <dbReference type="Proteomes" id="UP000216779"/>
    </source>
</evidence>
<comment type="similarity">
    <text evidence="1">Belongs to the outer membrane porin (Opr) (TC 1.B.25) family.</text>
</comment>
<name>A0A257T6U2_9PROT</name>
<dbReference type="Proteomes" id="UP000216779">
    <property type="component" value="Unassembled WGS sequence"/>
</dbReference>
<evidence type="ECO:0008006" key="6">
    <source>
        <dbReference type="Google" id="ProtNLM"/>
    </source>
</evidence>
<organism evidence="4 5">
    <name type="scientific">Acidithiobacillus ferrivorans</name>
    <dbReference type="NCBI Taxonomy" id="160808"/>
    <lineage>
        <taxon>Bacteria</taxon>
        <taxon>Pseudomonadati</taxon>
        <taxon>Pseudomonadota</taxon>
        <taxon>Acidithiobacillia</taxon>
        <taxon>Acidithiobacillales</taxon>
        <taxon>Acidithiobacillaceae</taxon>
        <taxon>Acidithiobacillus</taxon>
    </lineage>
</organism>
<dbReference type="Gene3D" id="2.40.160.10">
    <property type="entry name" value="Porin"/>
    <property type="match status" value="1"/>
</dbReference>
<sequence>VRAGDQEINTPWLNGSDSRILPATYQGIYAEFSPIAAVKLYGLREFRWKSRTSGDYFKDNLYYKTGYDGDPLYGGSGSLPNSDGQAQGTLAFGASANADGAKAQLWYYDFYQFSNMFYGDANYTLKTGTGFNPFVGGQFVREYDSHSLLGNVNATAYGLIGGVHYQTGIGAGTLSFAYNAINPHGAAAYGHGAIVSPYTIGYATDPLYTTSMIRGLVETGPGNAWKVKVAQHFNKEFLLLAAFAEYHTYYFGNSNDAYLDLTYFPGADFKDLKGLSIRDRVEISNGGIGLNPGNQSFIYNRVMLTYLF</sequence>
<keyword evidence="3" id="KW-0732">Signal</keyword>
<dbReference type="AlphaFoldDB" id="A0A257T6U2"/>
<dbReference type="InterPro" id="IPR023614">
    <property type="entry name" value="Porin_dom_sf"/>
</dbReference>
<evidence type="ECO:0000313" key="4">
    <source>
        <dbReference type="EMBL" id="OYV80381.1"/>
    </source>
</evidence>
<gene>
    <name evidence="4" type="ORF">B7Z70_07995</name>
</gene>
<dbReference type="GO" id="GO:0016020">
    <property type="term" value="C:membrane"/>
    <property type="evidence" value="ECO:0007669"/>
    <property type="project" value="InterPro"/>
</dbReference>
<protein>
    <recommendedName>
        <fullName evidence="6">Outer membrane porin, OprD family</fullName>
    </recommendedName>
</protein>
<keyword evidence="2" id="KW-0813">Transport</keyword>
<evidence type="ECO:0000256" key="2">
    <source>
        <dbReference type="ARBA" id="ARBA00022448"/>
    </source>
</evidence>
<feature type="non-terminal residue" evidence="4">
    <location>
        <position position="1"/>
    </location>
</feature>
<accession>A0A257T6U2</accession>
<evidence type="ECO:0000256" key="3">
    <source>
        <dbReference type="ARBA" id="ARBA00022729"/>
    </source>
</evidence>
<comment type="caution">
    <text evidence="4">The sequence shown here is derived from an EMBL/GenBank/DDBJ whole genome shotgun (WGS) entry which is preliminary data.</text>
</comment>
<dbReference type="EMBL" id="NCBC01000267">
    <property type="protein sequence ID" value="OYV80381.1"/>
    <property type="molecule type" value="Genomic_DNA"/>
</dbReference>
<dbReference type="InterPro" id="IPR005318">
    <property type="entry name" value="OM_porin_bac"/>
</dbReference>
<reference evidence="4 5" key="1">
    <citation type="submission" date="2017-03" db="EMBL/GenBank/DDBJ databases">
        <title>Lifting the veil on microbial sulfur biogeochemistry in mining wastewaters.</title>
        <authorList>
            <person name="Kantor R.S."/>
            <person name="Colenbrander Nelson T."/>
            <person name="Marshall S."/>
            <person name="Bennett D."/>
            <person name="Apte S."/>
            <person name="Camacho D."/>
            <person name="Thomas B.C."/>
            <person name="Warren L.A."/>
            <person name="Banfield J.F."/>
        </authorList>
    </citation>
    <scope>NUCLEOTIDE SEQUENCE [LARGE SCALE GENOMIC DNA]</scope>
    <source>
        <strain evidence="4">21-59-9</strain>
    </source>
</reference>
<proteinExistence type="inferred from homology"/>